<reference evidence="2" key="1">
    <citation type="submission" date="2020-05" db="EMBL/GenBank/DDBJ databases">
        <title>Phylogenomic resolution of chytrid fungi.</title>
        <authorList>
            <person name="Stajich J.E."/>
            <person name="Amses K."/>
            <person name="Simmons R."/>
            <person name="Seto K."/>
            <person name="Myers J."/>
            <person name="Bonds A."/>
            <person name="Quandt C.A."/>
            <person name="Barry K."/>
            <person name="Liu P."/>
            <person name="Grigoriev I."/>
            <person name="Longcore J.E."/>
            <person name="James T.Y."/>
        </authorList>
    </citation>
    <scope>NUCLEOTIDE SEQUENCE</scope>
    <source>
        <strain evidence="2">JEL0476</strain>
    </source>
</reference>
<dbReference type="PANTHER" id="PTHR47263">
    <property type="entry name" value="ADENYLATE CYCLASE ACTIVATION PROTEIN GIT1"/>
    <property type="match status" value="1"/>
</dbReference>
<name>A0AAD5TW42_9FUNG</name>
<gene>
    <name evidence="2" type="ORF">HK099_001724</name>
</gene>
<proteinExistence type="predicted"/>
<evidence type="ECO:0000313" key="3">
    <source>
        <dbReference type="Proteomes" id="UP001211065"/>
    </source>
</evidence>
<protein>
    <recommendedName>
        <fullName evidence="1">C2 domain-containing protein</fullName>
    </recommendedName>
</protein>
<accession>A0AAD5TW42</accession>
<dbReference type="InterPro" id="IPR000008">
    <property type="entry name" value="C2_dom"/>
</dbReference>
<dbReference type="CDD" id="cd00030">
    <property type="entry name" value="C2"/>
    <property type="match status" value="1"/>
</dbReference>
<dbReference type="AlphaFoldDB" id="A0AAD5TW42"/>
<organism evidence="2 3">
    <name type="scientific">Clydaea vesicula</name>
    <dbReference type="NCBI Taxonomy" id="447962"/>
    <lineage>
        <taxon>Eukaryota</taxon>
        <taxon>Fungi</taxon>
        <taxon>Fungi incertae sedis</taxon>
        <taxon>Chytridiomycota</taxon>
        <taxon>Chytridiomycota incertae sedis</taxon>
        <taxon>Chytridiomycetes</taxon>
        <taxon>Lobulomycetales</taxon>
        <taxon>Lobulomycetaceae</taxon>
        <taxon>Clydaea</taxon>
    </lineage>
</organism>
<dbReference type="Proteomes" id="UP001211065">
    <property type="component" value="Unassembled WGS sequence"/>
</dbReference>
<dbReference type="Pfam" id="PF00168">
    <property type="entry name" value="C2"/>
    <property type="match status" value="1"/>
</dbReference>
<dbReference type="SUPFAM" id="SSF49562">
    <property type="entry name" value="C2 domain (Calcium/lipid-binding domain, CaLB)"/>
    <property type="match status" value="1"/>
</dbReference>
<dbReference type="InterPro" id="IPR052811">
    <property type="entry name" value="Glucose_resp_signaling"/>
</dbReference>
<sequence>MVPSENNGGGDEVTNNFVFIPSKGFITIQIDHARNLKAKDKNILSSNSYCLISLKNKVEFKSKTFPSNLNPFLNFSICIPISFLLESNFQISMWNETLLEREDDSFLGLVTVSYETILQLNKKPFDNWQKLEKRSPRSNVSGEIKVSIKYSELNNDYQTIPQNPEISFEHILKKLVESVTPIKNENDNNLFDNAMLTLDDLSSSWRTENLKLILNCLFSKSEISLLEETAVTLFEAISNYLKHFFERDSMILDLPKEIEALNDEPKYDGVVSYGQKSLDAAIYILQYLFSNSIFKNVFITENAKSVDIAGMVKELLQDSIVERFKIINTKASSNNASNHPLTLEKLSKLMLRDIKVIKDVFNELILDFVHLPSMMSSFYFNIIQFELEKFELVSFHSENDLSSMFALYTNVNILKNLIETIDFRISNKFRMDFWFFPFIKKWLGLTETKLLEWVNSAIKIDD</sequence>
<feature type="non-terminal residue" evidence="2">
    <location>
        <position position="462"/>
    </location>
</feature>
<evidence type="ECO:0000313" key="2">
    <source>
        <dbReference type="EMBL" id="KAJ3202847.1"/>
    </source>
</evidence>
<feature type="domain" description="C2" evidence="1">
    <location>
        <begin position="7"/>
        <end position="129"/>
    </location>
</feature>
<dbReference type="SMART" id="SM00239">
    <property type="entry name" value="C2"/>
    <property type="match status" value="1"/>
</dbReference>
<dbReference type="Gene3D" id="2.60.40.150">
    <property type="entry name" value="C2 domain"/>
    <property type="match status" value="1"/>
</dbReference>
<dbReference type="InterPro" id="IPR035892">
    <property type="entry name" value="C2_domain_sf"/>
</dbReference>
<comment type="caution">
    <text evidence="2">The sequence shown here is derived from an EMBL/GenBank/DDBJ whole genome shotgun (WGS) entry which is preliminary data.</text>
</comment>
<dbReference type="EMBL" id="JADGJW010001515">
    <property type="protein sequence ID" value="KAJ3202847.1"/>
    <property type="molecule type" value="Genomic_DNA"/>
</dbReference>
<dbReference type="PROSITE" id="PS50004">
    <property type="entry name" value="C2"/>
    <property type="match status" value="1"/>
</dbReference>
<evidence type="ECO:0000259" key="1">
    <source>
        <dbReference type="PROSITE" id="PS50004"/>
    </source>
</evidence>
<keyword evidence="3" id="KW-1185">Reference proteome</keyword>
<dbReference type="PANTHER" id="PTHR47263:SF1">
    <property type="entry name" value="C2 DOMAIN PROTEIN (AFU_ORTHOLOGUE AFUA_7G02350)"/>
    <property type="match status" value="1"/>
</dbReference>